<comment type="function">
    <text evidence="7">Possible subunit of a heme lyase.</text>
</comment>
<dbReference type="InterPro" id="IPR051263">
    <property type="entry name" value="C-type_cytochrome_biogenesis"/>
</dbReference>
<dbReference type="InterPro" id="IPR005616">
    <property type="entry name" value="CcmH/CycL/Ccl2/NrfF_N"/>
</dbReference>
<dbReference type="Gene3D" id="1.10.8.640">
    <property type="entry name" value="Cytochrome C biogenesis protein"/>
    <property type="match status" value="1"/>
</dbReference>
<dbReference type="PANTHER" id="PTHR47870">
    <property type="entry name" value="CYTOCHROME C-TYPE BIOGENESIS PROTEIN CCMH"/>
    <property type="match status" value="1"/>
</dbReference>
<evidence type="ECO:0000256" key="2">
    <source>
        <dbReference type="ARBA" id="ARBA00022617"/>
    </source>
</evidence>
<dbReference type="GO" id="GO:0046872">
    <property type="term" value="F:metal ion binding"/>
    <property type="evidence" value="ECO:0007669"/>
    <property type="project" value="UniProtKB-KW"/>
</dbReference>
<keyword evidence="4 7" id="KW-0732">Signal</keyword>
<dbReference type="STRING" id="1076937.SAMN04488120_104256"/>
<dbReference type="GO" id="GO:0005886">
    <property type="term" value="C:plasma membrane"/>
    <property type="evidence" value="ECO:0007669"/>
    <property type="project" value="TreeGrafter"/>
</dbReference>
<keyword evidence="5" id="KW-0201">Cytochrome c-type biogenesis</keyword>
<evidence type="ECO:0000256" key="6">
    <source>
        <dbReference type="ARBA" id="ARBA00023004"/>
    </source>
</evidence>
<evidence type="ECO:0000313" key="10">
    <source>
        <dbReference type="Proteomes" id="UP000199771"/>
    </source>
</evidence>
<dbReference type="Pfam" id="PF03918">
    <property type="entry name" value="CcmH"/>
    <property type="match status" value="1"/>
</dbReference>
<comment type="similarity">
    <text evidence="1 7">Belongs to the CcmH/CycL/Ccl2/NrfF family.</text>
</comment>
<gene>
    <name evidence="9" type="ORF">SAMN04488120_104256</name>
</gene>
<dbReference type="AlphaFoldDB" id="A0A1I2IYT4"/>
<feature type="chain" id="PRO_5011331972" description="Cytochrome c-type biogenesis protein" evidence="7">
    <location>
        <begin position="17"/>
        <end position="146"/>
    </location>
</feature>
<dbReference type="CDD" id="cd16378">
    <property type="entry name" value="CcmH_N"/>
    <property type="match status" value="1"/>
</dbReference>
<dbReference type="InterPro" id="IPR038297">
    <property type="entry name" value="CcmH/CycL/NrfF/Ccl2_sf"/>
</dbReference>
<feature type="transmembrane region" description="Helical" evidence="7">
    <location>
        <begin position="99"/>
        <end position="120"/>
    </location>
</feature>
<organism evidence="9 10">
    <name type="scientific">Fontimonas thermophila</name>
    <dbReference type="NCBI Taxonomy" id="1076937"/>
    <lineage>
        <taxon>Bacteria</taxon>
        <taxon>Pseudomonadati</taxon>
        <taxon>Pseudomonadota</taxon>
        <taxon>Gammaproteobacteria</taxon>
        <taxon>Nevskiales</taxon>
        <taxon>Nevskiaceae</taxon>
        <taxon>Fontimonas</taxon>
    </lineage>
</organism>
<evidence type="ECO:0000256" key="3">
    <source>
        <dbReference type="ARBA" id="ARBA00022723"/>
    </source>
</evidence>
<evidence type="ECO:0000256" key="7">
    <source>
        <dbReference type="RuleBase" id="RU364112"/>
    </source>
</evidence>
<feature type="signal peptide" evidence="7">
    <location>
        <begin position="1"/>
        <end position="16"/>
    </location>
</feature>
<feature type="domain" description="CcmH/CycL/Ccl2/NrfF N-terminal" evidence="8">
    <location>
        <begin position="10"/>
        <end position="129"/>
    </location>
</feature>
<keyword evidence="2 7" id="KW-0349">Heme</keyword>
<keyword evidence="6 7" id="KW-0408">Iron</keyword>
<evidence type="ECO:0000313" key="9">
    <source>
        <dbReference type="EMBL" id="SFF45641.1"/>
    </source>
</evidence>
<dbReference type="GO" id="GO:0017004">
    <property type="term" value="P:cytochrome complex assembly"/>
    <property type="evidence" value="ECO:0007669"/>
    <property type="project" value="UniProtKB-KW"/>
</dbReference>
<keyword evidence="7" id="KW-0812">Transmembrane</keyword>
<keyword evidence="10" id="KW-1185">Reference proteome</keyword>
<evidence type="ECO:0000256" key="5">
    <source>
        <dbReference type="ARBA" id="ARBA00022748"/>
    </source>
</evidence>
<evidence type="ECO:0000259" key="8">
    <source>
        <dbReference type="Pfam" id="PF03918"/>
    </source>
</evidence>
<keyword evidence="7" id="KW-0472">Membrane</keyword>
<evidence type="ECO:0000256" key="1">
    <source>
        <dbReference type="ARBA" id="ARBA00010342"/>
    </source>
</evidence>
<accession>A0A1I2IYT4</accession>
<keyword evidence="7" id="KW-1133">Transmembrane helix</keyword>
<protein>
    <recommendedName>
        <fullName evidence="7">Cytochrome c-type biogenesis protein</fullName>
    </recommendedName>
</protein>
<dbReference type="FunFam" id="1.10.8.640:FF:000001">
    <property type="entry name" value="Cytochrome c-type biogenesis protein"/>
    <property type="match status" value="1"/>
</dbReference>
<sequence length="146" mass="16438">MRIGLFVLGLIAAVYAAAQDASFTPEQAQRYQRLVGELRCLVCQNQSIADSNAPLAADLREQVRTQILAGHSDDQIRSYVTARYGDFVLYRPPFKPTTWLLWLGPFLLLALALTVAGIFVRRRTRAAPGGEPDREHLRRLLDEESR</sequence>
<keyword evidence="3 7" id="KW-0479">Metal-binding</keyword>
<proteinExistence type="inferred from homology"/>
<reference evidence="9 10" key="1">
    <citation type="submission" date="2016-10" db="EMBL/GenBank/DDBJ databases">
        <authorList>
            <person name="de Groot N.N."/>
        </authorList>
    </citation>
    <scope>NUCLEOTIDE SEQUENCE [LARGE SCALE GENOMIC DNA]</scope>
    <source>
        <strain evidence="9 10">DSM 23609</strain>
    </source>
</reference>
<name>A0A1I2IYT4_9GAMM</name>
<evidence type="ECO:0000256" key="4">
    <source>
        <dbReference type="ARBA" id="ARBA00022729"/>
    </source>
</evidence>
<dbReference type="EMBL" id="FOOC01000004">
    <property type="protein sequence ID" value="SFF45641.1"/>
    <property type="molecule type" value="Genomic_DNA"/>
</dbReference>
<dbReference type="OrthoDB" id="9804975at2"/>
<dbReference type="PANTHER" id="PTHR47870:SF1">
    <property type="entry name" value="CYTOCHROME C-TYPE BIOGENESIS PROTEIN CCMH"/>
    <property type="match status" value="1"/>
</dbReference>
<dbReference type="Proteomes" id="UP000199771">
    <property type="component" value="Unassembled WGS sequence"/>
</dbReference>